<evidence type="ECO:0000313" key="3">
    <source>
        <dbReference type="EMBL" id="MBH9553276.1"/>
    </source>
</evidence>
<dbReference type="PIRSF" id="PIRSF000714">
    <property type="entry name" value="HIT"/>
    <property type="match status" value="1"/>
</dbReference>
<organism evidence="3 4">
    <name type="scientific">Inhella gelatinilytica</name>
    <dbReference type="NCBI Taxonomy" id="2795030"/>
    <lineage>
        <taxon>Bacteria</taxon>
        <taxon>Pseudomonadati</taxon>
        <taxon>Pseudomonadota</taxon>
        <taxon>Betaproteobacteria</taxon>
        <taxon>Burkholderiales</taxon>
        <taxon>Sphaerotilaceae</taxon>
        <taxon>Inhella</taxon>
    </lineage>
</organism>
<dbReference type="SUPFAM" id="SSF54197">
    <property type="entry name" value="HIT-like"/>
    <property type="match status" value="1"/>
</dbReference>
<dbReference type="InterPro" id="IPR026026">
    <property type="entry name" value="HIT_Hint"/>
</dbReference>
<accession>A0A931J0T0</accession>
<dbReference type="PROSITE" id="PS51084">
    <property type="entry name" value="HIT_2"/>
    <property type="match status" value="1"/>
</dbReference>
<gene>
    <name evidence="3" type="ORF">I7X43_10495</name>
</gene>
<comment type="caution">
    <text evidence="3">The sequence shown here is derived from an EMBL/GenBank/DDBJ whole genome shotgun (WGS) entry which is preliminary data.</text>
</comment>
<evidence type="ECO:0000259" key="2">
    <source>
        <dbReference type="PROSITE" id="PS51084"/>
    </source>
</evidence>
<dbReference type="InterPro" id="IPR011146">
    <property type="entry name" value="HIT-like"/>
</dbReference>
<proteinExistence type="predicted"/>
<dbReference type="EMBL" id="JAEDAL010000004">
    <property type="protein sequence ID" value="MBH9553276.1"/>
    <property type="molecule type" value="Genomic_DNA"/>
</dbReference>
<sequence length="144" mass="15972">MNPHCVLCREEGGVLVHQDALLRIVRVTDTPAHPAFYRVILNRHVAEFSQLPPDERRRVMEAVVAVEQALLAHLQPIKINLASLGNVVPHLHWHVIARAEDDAQFPAPIWANPVRERAESALQRWHAALPGIDRAVLAALAPAG</sequence>
<feature type="short sequence motif" description="Histidine triad motif" evidence="1">
    <location>
        <begin position="90"/>
        <end position="94"/>
    </location>
</feature>
<feature type="domain" description="HIT" evidence="2">
    <location>
        <begin position="3"/>
        <end position="105"/>
    </location>
</feature>
<protein>
    <submittedName>
        <fullName evidence="3">HIT family protein</fullName>
    </submittedName>
</protein>
<keyword evidence="4" id="KW-1185">Reference proteome</keyword>
<evidence type="ECO:0000256" key="1">
    <source>
        <dbReference type="PROSITE-ProRule" id="PRU00464"/>
    </source>
</evidence>
<dbReference type="Gene3D" id="3.30.428.10">
    <property type="entry name" value="HIT-like"/>
    <property type="match status" value="1"/>
</dbReference>
<dbReference type="Pfam" id="PF01230">
    <property type="entry name" value="HIT"/>
    <property type="match status" value="1"/>
</dbReference>
<name>A0A931J0T0_9BURK</name>
<dbReference type="RefSeq" id="WP_198100881.1">
    <property type="nucleotide sequence ID" value="NZ_JAEDAL010000004.1"/>
</dbReference>
<dbReference type="Proteomes" id="UP000620139">
    <property type="component" value="Unassembled WGS sequence"/>
</dbReference>
<dbReference type="AlphaFoldDB" id="A0A931J0T0"/>
<dbReference type="GO" id="GO:0003824">
    <property type="term" value="F:catalytic activity"/>
    <property type="evidence" value="ECO:0007669"/>
    <property type="project" value="InterPro"/>
</dbReference>
<dbReference type="InterPro" id="IPR036265">
    <property type="entry name" value="HIT-like_sf"/>
</dbReference>
<reference evidence="3" key="1">
    <citation type="submission" date="2020-12" db="EMBL/GenBank/DDBJ databases">
        <title>The genome sequence of Inhella sp. 4Y17.</title>
        <authorList>
            <person name="Liu Y."/>
        </authorList>
    </citation>
    <scope>NUCLEOTIDE SEQUENCE</scope>
    <source>
        <strain evidence="3">4Y10</strain>
    </source>
</reference>
<evidence type="ECO:0000313" key="4">
    <source>
        <dbReference type="Proteomes" id="UP000620139"/>
    </source>
</evidence>